<name>A0ACB8TAG9_9AGAM</name>
<dbReference type="Proteomes" id="UP000814140">
    <property type="component" value="Unassembled WGS sequence"/>
</dbReference>
<dbReference type="EMBL" id="MU277197">
    <property type="protein sequence ID" value="KAI0064995.1"/>
    <property type="molecule type" value="Genomic_DNA"/>
</dbReference>
<proteinExistence type="predicted"/>
<keyword evidence="2" id="KW-1185">Reference proteome</keyword>
<comment type="caution">
    <text evidence="1">The sequence shown here is derived from an EMBL/GenBank/DDBJ whole genome shotgun (WGS) entry which is preliminary data.</text>
</comment>
<reference evidence="1" key="1">
    <citation type="submission" date="2021-03" db="EMBL/GenBank/DDBJ databases">
        <authorList>
            <consortium name="DOE Joint Genome Institute"/>
            <person name="Ahrendt S."/>
            <person name="Looney B.P."/>
            <person name="Miyauchi S."/>
            <person name="Morin E."/>
            <person name="Drula E."/>
            <person name="Courty P.E."/>
            <person name="Chicoki N."/>
            <person name="Fauchery L."/>
            <person name="Kohler A."/>
            <person name="Kuo A."/>
            <person name="Labutti K."/>
            <person name="Pangilinan J."/>
            <person name="Lipzen A."/>
            <person name="Riley R."/>
            <person name="Andreopoulos W."/>
            <person name="He G."/>
            <person name="Johnson J."/>
            <person name="Barry K.W."/>
            <person name="Grigoriev I.V."/>
            <person name="Nagy L."/>
            <person name="Hibbett D."/>
            <person name="Henrissat B."/>
            <person name="Matheny P.B."/>
            <person name="Labbe J."/>
            <person name="Martin F."/>
        </authorList>
    </citation>
    <scope>NUCLEOTIDE SEQUENCE</scope>
    <source>
        <strain evidence="1">HHB10654</strain>
    </source>
</reference>
<organism evidence="1 2">
    <name type="scientific">Artomyces pyxidatus</name>
    <dbReference type="NCBI Taxonomy" id="48021"/>
    <lineage>
        <taxon>Eukaryota</taxon>
        <taxon>Fungi</taxon>
        <taxon>Dikarya</taxon>
        <taxon>Basidiomycota</taxon>
        <taxon>Agaricomycotina</taxon>
        <taxon>Agaricomycetes</taxon>
        <taxon>Russulales</taxon>
        <taxon>Auriscalpiaceae</taxon>
        <taxon>Artomyces</taxon>
    </lineage>
</organism>
<sequence length="585" mass="63351">MSFAGLRAERQSKQSKSFVNAGPKDTAASADQSKALIPTTGANASGGRGSSEPLYRVLPASVDIRSTTENGRGIWAIRPMHAGEIIFQTKPHIHVLSTKNLEHFCSSCVSPAPATGLKRCTRCRVLWYCSASCQNSDWALHKQECSAMQRWAAGAPSPDVAIPAEPIRCLGRVLWWKQKQGLQSAWARELDGMQSHRTNLPPSATESHTHLAHAVIRYLGLNAPGELGAFGITTAADIVDVISRFATNSITMTSPSLTPLGVFVSPPVALINHSCEPNAVVVFPRSSSNLAAQEPLTQVVALREIAVDEQIFTAYIDTTLPFSQRQQALAATYSFTCNCTLCSKYPRIDPRESIWCPKSCGGTCTFPSEEDPLTRCVKCGSAVPSTDSILDAIRIGQEALEKATTVQFNDLEKALQLTTNIIPILTSHKLLPSSHPLLALTRLHQSLLLASFPPNLTQEALDNVIRATSASVTGISELLCRGHPIRALALAELGKLLAVDEPSPRDSKTNTVFPPSGPARLRLAYETLVQAHNELKIGFGEENEGGEVGHEIREMAVRVEKELAVWKQGVKNVIEDTPKPKSGKR</sequence>
<reference evidence="1" key="2">
    <citation type="journal article" date="2022" name="New Phytol.">
        <title>Evolutionary transition to the ectomycorrhizal habit in the genomes of a hyperdiverse lineage of mushroom-forming fungi.</title>
        <authorList>
            <person name="Looney B."/>
            <person name="Miyauchi S."/>
            <person name="Morin E."/>
            <person name="Drula E."/>
            <person name="Courty P.E."/>
            <person name="Kohler A."/>
            <person name="Kuo A."/>
            <person name="LaButti K."/>
            <person name="Pangilinan J."/>
            <person name="Lipzen A."/>
            <person name="Riley R."/>
            <person name="Andreopoulos W."/>
            <person name="He G."/>
            <person name="Johnson J."/>
            <person name="Nolan M."/>
            <person name="Tritt A."/>
            <person name="Barry K.W."/>
            <person name="Grigoriev I.V."/>
            <person name="Nagy L.G."/>
            <person name="Hibbett D."/>
            <person name="Henrissat B."/>
            <person name="Matheny P.B."/>
            <person name="Labbe J."/>
            <person name="Martin F.M."/>
        </authorList>
    </citation>
    <scope>NUCLEOTIDE SEQUENCE</scope>
    <source>
        <strain evidence="1">HHB10654</strain>
    </source>
</reference>
<accession>A0ACB8TAG9</accession>
<evidence type="ECO:0000313" key="1">
    <source>
        <dbReference type="EMBL" id="KAI0064995.1"/>
    </source>
</evidence>
<gene>
    <name evidence="1" type="ORF">BV25DRAFT_1869152</name>
</gene>
<protein>
    <submittedName>
        <fullName evidence="1">SET domain-containing protein</fullName>
    </submittedName>
</protein>
<evidence type="ECO:0000313" key="2">
    <source>
        <dbReference type="Proteomes" id="UP000814140"/>
    </source>
</evidence>